<dbReference type="EMBL" id="BPVZ01000003">
    <property type="protein sequence ID" value="GKU89021.1"/>
    <property type="molecule type" value="Genomic_DNA"/>
</dbReference>
<keyword evidence="2" id="KW-1185">Reference proteome</keyword>
<gene>
    <name evidence="1" type="ORF">SLEP1_g3216</name>
</gene>
<proteinExistence type="predicted"/>
<reference evidence="1 2" key="1">
    <citation type="journal article" date="2021" name="Commun. Biol.">
        <title>The genome of Shorea leprosula (Dipterocarpaceae) highlights the ecological relevance of drought in aseasonal tropical rainforests.</title>
        <authorList>
            <person name="Ng K.K.S."/>
            <person name="Kobayashi M.J."/>
            <person name="Fawcett J.A."/>
            <person name="Hatakeyama M."/>
            <person name="Paape T."/>
            <person name="Ng C.H."/>
            <person name="Ang C.C."/>
            <person name="Tnah L.H."/>
            <person name="Lee C.T."/>
            <person name="Nishiyama T."/>
            <person name="Sese J."/>
            <person name="O'Brien M.J."/>
            <person name="Copetti D."/>
            <person name="Mohd Noor M.I."/>
            <person name="Ong R.C."/>
            <person name="Putra M."/>
            <person name="Sireger I.Z."/>
            <person name="Indrioko S."/>
            <person name="Kosugi Y."/>
            <person name="Izuno A."/>
            <person name="Isagi Y."/>
            <person name="Lee S.L."/>
            <person name="Shimizu K.K."/>
        </authorList>
    </citation>
    <scope>NUCLEOTIDE SEQUENCE [LARGE SCALE GENOMIC DNA]</scope>
    <source>
        <strain evidence="1">214</strain>
    </source>
</reference>
<accession>A0AAV5HP00</accession>
<protein>
    <submittedName>
        <fullName evidence="1">Uncharacterized protein</fullName>
    </submittedName>
</protein>
<organism evidence="1 2">
    <name type="scientific">Rubroshorea leprosula</name>
    <dbReference type="NCBI Taxonomy" id="152421"/>
    <lineage>
        <taxon>Eukaryota</taxon>
        <taxon>Viridiplantae</taxon>
        <taxon>Streptophyta</taxon>
        <taxon>Embryophyta</taxon>
        <taxon>Tracheophyta</taxon>
        <taxon>Spermatophyta</taxon>
        <taxon>Magnoliopsida</taxon>
        <taxon>eudicotyledons</taxon>
        <taxon>Gunneridae</taxon>
        <taxon>Pentapetalae</taxon>
        <taxon>rosids</taxon>
        <taxon>malvids</taxon>
        <taxon>Malvales</taxon>
        <taxon>Dipterocarpaceae</taxon>
        <taxon>Rubroshorea</taxon>
    </lineage>
</organism>
<comment type="caution">
    <text evidence="1">The sequence shown here is derived from an EMBL/GenBank/DDBJ whole genome shotgun (WGS) entry which is preliminary data.</text>
</comment>
<name>A0AAV5HP00_9ROSI</name>
<evidence type="ECO:0000313" key="1">
    <source>
        <dbReference type="EMBL" id="GKU89021.1"/>
    </source>
</evidence>
<dbReference type="Proteomes" id="UP001054252">
    <property type="component" value="Unassembled WGS sequence"/>
</dbReference>
<evidence type="ECO:0000313" key="2">
    <source>
        <dbReference type="Proteomes" id="UP001054252"/>
    </source>
</evidence>
<sequence length="56" mass="6358">MEENGESGTVDFGLKDKLKWDHDSEGRTIFPPNFDFKFVVVKEEEPDINGGAEVKE</sequence>
<dbReference type="AlphaFoldDB" id="A0AAV5HP00"/>